<dbReference type="GO" id="GO:0022857">
    <property type="term" value="F:transmembrane transporter activity"/>
    <property type="evidence" value="ECO:0007669"/>
    <property type="project" value="InterPro"/>
</dbReference>
<feature type="transmembrane region" description="Helical" evidence="7">
    <location>
        <begin position="404"/>
        <end position="425"/>
    </location>
</feature>
<feature type="transmembrane region" description="Helical" evidence="7">
    <location>
        <begin position="350"/>
        <end position="372"/>
    </location>
</feature>
<comment type="caution">
    <text evidence="8">The sequence shown here is derived from an EMBL/GenBank/DDBJ whole genome shotgun (WGS) entry which is preliminary data.</text>
</comment>
<dbReference type="OrthoDB" id="5215911at2759"/>
<gene>
    <name evidence="8" type="ORF">G7Z17_g10219</name>
</gene>
<dbReference type="Pfam" id="PF07690">
    <property type="entry name" value="MFS_1"/>
    <property type="match status" value="1"/>
</dbReference>
<evidence type="ECO:0000256" key="2">
    <source>
        <dbReference type="ARBA" id="ARBA00022692"/>
    </source>
</evidence>
<feature type="region of interest" description="Disordered" evidence="6">
    <location>
        <begin position="241"/>
        <end position="261"/>
    </location>
</feature>
<evidence type="ECO:0000256" key="7">
    <source>
        <dbReference type="SAM" id="Phobius"/>
    </source>
</evidence>
<evidence type="ECO:0000313" key="8">
    <source>
        <dbReference type="EMBL" id="KAF7544101.1"/>
    </source>
</evidence>
<name>A0A9P5GY31_9HYPO</name>
<dbReference type="AlphaFoldDB" id="A0A9P5GY31"/>
<keyword evidence="5" id="KW-0325">Glycoprotein</keyword>
<dbReference type="PANTHER" id="PTHR23502:SF50">
    <property type="entry name" value="TRANSPORTER, PUTATIVE (AFU_ORTHOLOGUE AFUA_5G00430)-RELATED"/>
    <property type="match status" value="1"/>
</dbReference>
<keyword evidence="2 7" id="KW-0812">Transmembrane</keyword>
<keyword evidence="9" id="KW-1185">Reference proteome</keyword>
<keyword evidence="4 7" id="KW-0472">Membrane</keyword>
<reference evidence="8" key="1">
    <citation type="submission" date="2020-03" db="EMBL/GenBank/DDBJ databases">
        <title>Draft Genome Sequence of Cylindrodendrum hubeiense.</title>
        <authorList>
            <person name="Buettner E."/>
            <person name="Kellner H."/>
        </authorList>
    </citation>
    <scope>NUCLEOTIDE SEQUENCE</scope>
    <source>
        <strain evidence="8">IHI 201604</strain>
    </source>
</reference>
<dbReference type="EMBL" id="JAANBB010000322">
    <property type="protein sequence ID" value="KAF7544101.1"/>
    <property type="molecule type" value="Genomic_DNA"/>
</dbReference>
<dbReference type="SUPFAM" id="SSF103473">
    <property type="entry name" value="MFS general substrate transporter"/>
    <property type="match status" value="1"/>
</dbReference>
<feature type="transmembrane region" description="Helical" evidence="7">
    <location>
        <begin position="56"/>
        <end position="77"/>
    </location>
</feature>
<dbReference type="Proteomes" id="UP000722485">
    <property type="component" value="Unassembled WGS sequence"/>
</dbReference>
<accession>A0A9P5GY31</accession>
<evidence type="ECO:0000256" key="6">
    <source>
        <dbReference type="SAM" id="MobiDB-lite"/>
    </source>
</evidence>
<dbReference type="InterPro" id="IPR011701">
    <property type="entry name" value="MFS"/>
</dbReference>
<dbReference type="PANTHER" id="PTHR23502">
    <property type="entry name" value="MAJOR FACILITATOR SUPERFAMILY"/>
    <property type="match status" value="1"/>
</dbReference>
<keyword evidence="3 7" id="KW-1133">Transmembrane helix</keyword>
<evidence type="ECO:0000313" key="9">
    <source>
        <dbReference type="Proteomes" id="UP000722485"/>
    </source>
</evidence>
<dbReference type="InterPro" id="IPR036259">
    <property type="entry name" value="MFS_trans_sf"/>
</dbReference>
<feature type="transmembrane region" description="Helical" evidence="7">
    <location>
        <begin position="212"/>
        <end position="232"/>
    </location>
</feature>
<protein>
    <recommendedName>
        <fullName evidence="10">Major facilitator superfamily transporter</fullName>
    </recommendedName>
</protein>
<feature type="transmembrane region" description="Helical" evidence="7">
    <location>
        <begin position="97"/>
        <end position="117"/>
    </location>
</feature>
<evidence type="ECO:0000256" key="3">
    <source>
        <dbReference type="ARBA" id="ARBA00022989"/>
    </source>
</evidence>
<comment type="subcellular location">
    <subcellularLocation>
        <location evidence="1">Membrane</location>
        <topology evidence="1">Multi-pass membrane protein</topology>
    </subcellularLocation>
</comment>
<feature type="transmembrane region" description="Helical" evidence="7">
    <location>
        <begin position="152"/>
        <end position="175"/>
    </location>
</feature>
<organism evidence="8 9">
    <name type="scientific">Cylindrodendrum hubeiense</name>
    <dbReference type="NCBI Taxonomy" id="595255"/>
    <lineage>
        <taxon>Eukaryota</taxon>
        <taxon>Fungi</taxon>
        <taxon>Dikarya</taxon>
        <taxon>Ascomycota</taxon>
        <taxon>Pezizomycotina</taxon>
        <taxon>Sordariomycetes</taxon>
        <taxon>Hypocreomycetidae</taxon>
        <taxon>Hypocreales</taxon>
        <taxon>Nectriaceae</taxon>
        <taxon>Cylindrodendrum</taxon>
    </lineage>
</organism>
<feature type="transmembrane region" description="Helical" evidence="7">
    <location>
        <begin position="437"/>
        <end position="460"/>
    </location>
</feature>
<evidence type="ECO:0000256" key="4">
    <source>
        <dbReference type="ARBA" id="ARBA00023136"/>
    </source>
</evidence>
<evidence type="ECO:0008006" key="10">
    <source>
        <dbReference type="Google" id="ProtNLM"/>
    </source>
</evidence>
<dbReference type="GO" id="GO:0005886">
    <property type="term" value="C:plasma membrane"/>
    <property type="evidence" value="ECO:0007669"/>
    <property type="project" value="TreeGrafter"/>
</dbReference>
<feature type="compositionally biased region" description="Polar residues" evidence="6">
    <location>
        <begin position="241"/>
        <end position="252"/>
    </location>
</feature>
<dbReference type="Gene3D" id="1.20.1250.20">
    <property type="entry name" value="MFS general substrate transporter like domains"/>
    <property type="match status" value="2"/>
</dbReference>
<feature type="transmembrane region" description="Helical" evidence="7">
    <location>
        <begin position="124"/>
        <end position="140"/>
    </location>
</feature>
<evidence type="ECO:0000256" key="5">
    <source>
        <dbReference type="ARBA" id="ARBA00023180"/>
    </source>
</evidence>
<evidence type="ECO:0000256" key="1">
    <source>
        <dbReference type="ARBA" id="ARBA00004141"/>
    </source>
</evidence>
<feature type="transmembrane region" description="Helical" evidence="7">
    <location>
        <begin position="187"/>
        <end position="206"/>
    </location>
</feature>
<sequence length="506" mass="55650">MPSSSANSAADGSAMWPPGTVRLGDTNASAGSDIILQPRPTSDPNDPLNWPEWRKYLNMGLVCFYVAMVAEFINAGTPTWGPMHEELGYSYEVLNDSYAAGCAALAIGSLILIPFALKFGRRPVYLFSTVLQFALSIWSAKMRTVADLMLINVLQCFFGSLAEVIVQMTIADVFFVHQRGRMNAIYVWVWLLSSYLGSLIAGFVAKGQGWRWIWWWNVIIFGITIFIVGFGYEETKYCPTTSPTSMSNGQSETESKHHSTSIPAENFIKDKTSVLEGKLSTELKGTSSGQGIADLASIPAVEEGALRDIASIQMDLSIPKRTYRERLALTNTTSSGEANNAFLRHMYQPLILLATVPAIAYAALVYGILVGLGDVMSTTLSTYLTQEPYNFTSDQIGLMSLPRMIGVSIGALIVGPMSDWWIVYLSRRRNGIYDPEMRLWCIIPFLLFVPAGALLFGIGLNNHLSWPIIAIGLALYNIGVTPINSLIITYLTDSYTDVSRAEISTL</sequence>
<feature type="transmembrane region" description="Helical" evidence="7">
    <location>
        <begin position="466"/>
        <end position="491"/>
    </location>
</feature>
<proteinExistence type="predicted"/>